<accession>A0A376UFT4</accession>
<dbReference type="EMBL" id="UGCP01000002">
    <property type="protein sequence ID" value="STI87898.1"/>
    <property type="molecule type" value="Genomic_DNA"/>
</dbReference>
<sequence>MITAHGFAMPVKQAFAPVLKLRKWLNPVSLVPGWQCEGSALLFPPDGAG</sequence>
<keyword evidence="1" id="KW-0456">Lyase</keyword>
<organism evidence="1 2">
    <name type="scientific">Escherichia coli</name>
    <dbReference type="NCBI Taxonomy" id="562"/>
    <lineage>
        <taxon>Bacteria</taxon>
        <taxon>Pseudomonadati</taxon>
        <taxon>Pseudomonadota</taxon>
        <taxon>Gammaproteobacteria</taxon>
        <taxon>Enterobacterales</taxon>
        <taxon>Enterobacteriaceae</taxon>
        <taxon>Escherichia</taxon>
    </lineage>
</organism>
<reference evidence="1 2" key="1">
    <citation type="submission" date="2018-06" db="EMBL/GenBank/DDBJ databases">
        <authorList>
            <consortium name="Pathogen Informatics"/>
            <person name="Doyle S."/>
        </authorList>
    </citation>
    <scope>NUCLEOTIDE SEQUENCE [LARGE SCALE GENOMIC DNA]</scope>
    <source>
        <strain evidence="1 2">NCTC8622</strain>
    </source>
</reference>
<proteinExistence type="predicted"/>
<gene>
    <name evidence="1" type="primary">hycC_1</name>
    <name evidence="1" type="ORF">NCTC8622_07083</name>
</gene>
<dbReference type="GO" id="GO:0016829">
    <property type="term" value="F:lyase activity"/>
    <property type="evidence" value="ECO:0007669"/>
    <property type="project" value="UniProtKB-KW"/>
</dbReference>
<name>A0A376UFT4_ECOLX</name>
<evidence type="ECO:0000313" key="1">
    <source>
        <dbReference type="EMBL" id="STI87898.1"/>
    </source>
</evidence>
<dbReference type="AlphaFoldDB" id="A0A376UFT4"/>
<protein>
    <submittedName>
        <fullName evidence="1">Formate hydrogenlyase subunit 3</fullName>
    </submittedName>
</protein>
<evidence type="ECO:0000313" key="2">
    <source>
        <dbReference type="Proteomes" id="UP000254079"/>
    </source>
</evidence>
<dbReference type="Proteomes" id="UP000254079">
    <property type="component" value="Unassembled WGS sequence"/>
</dbReference>